<evidence type="ECO:0000313" key="3">
    <source>
        <dbReference type="Proteomes" id="UP001280629"/>
    </source>
</evidence>
<keyword evidence="1" id="KW-0812">Transmembrane</keyword>
<comment type="caution">
    <text evidence="2">The sequence shown here is derived from an EMBL/GenBank/DDBJ whole genome shotgun (WGS) entry which is preliminary data.</text>
</comment>
<reference evidence="2 3" key="1">
    <citation type="submission" date="2023-06" db="EMBL/GenBank/DDBJ databases">
        <title>Sporosarcina sp. nov., isolated from Korean traditional fermented seafood 'Jeotgal'.</title>
        <authorList>
            <person name="Yang A.-I."/>
            <person name="Shin N.-R."/>
        </authorList>
    </citation>
    <scope>NUCLEOTIDE SEQUENCE [LARGE SCALE GENOMIC DNA]</scope>
    <source>
        <strain evidence="2 3">KCTC3840</strain>
    </source>
</reference>
<keyword evidence="1" id="KW-1133">Transmembrane helix</keyword>
<evidence type="ECO:0000313" key="2">
    <source>
        <dbReference type="EMBL" id="MDW0109390.1"/>
    </source>
</evidence>
<name>A0ABU4FZ81_9BACL</name>
<dbReference type="Proteomes" id="UP001280629">
    <property type="component" value="Unassembled WGS sequence"/>
</dbReference>
<sequence>MLDVLFDVWTVPVAVVIALIGLIGVLAVRKKPEFNPEGVLNRQDRSVAEPIEDHPFALNPIIWVCLVAALFMVIIIMYYWASF</sequence>
<feature type="transmembrane region" description="Helical" evidence="1">
    <location>
        <begin position="61"/>
        <end position="81"/>
    </location>
</feature>
<protein>
    <recommendedName>
        <fullName evidence="4">Short-chain dehydrogenase</fullName>
    </recommendedName>
</protein>
<evidence type="ECO:0000256" key="1">
    <source>
        <dbReference type="SAM" id="Phobius"/>
    </source>
</evidence>
<feature type="transmembrane region" description="Helical" evidence="1">
    <location>
        <begin position="6"/>
        <end position="28"/>
    </location>
</feature>
<gene>
    <name evidence="2" type="ORF">QT716_04885</name>
</gene>
<keyword evidence="1" id="KW-0472">Membrane</keyword>
<proteinExistence type="predicted"/>
<accession>A0ABU4FZ81</accession>
<organism evidence="2 3">
    <name type="scientific">Sporosarcina aquimarina</name>
    <dbReference type="NCBI Taxonomy" id="114975"/>
    <lineage>
        <taxon>Bacteria</taxon>
        <taxon>Bacillati</taxon>
        <taxon>Bacillota</taxon>
        <taxon>Bacilli</taxon>
        <taxon>Bacillales</taxon>
        <taxon>Caryophanaceae</taxon>
        <taxon>Sporosarcina</taxon>
    </lineage>
</organism>
<keyword evidence="3" id="KW-1185">Reference proteome</keyword>
<dbReference type="EMBL" id="JAUBDH010000002">
    <property type="protein sequence ID" value="MDW0109390.1"/>
    <property type="molecule type" value="Genomic_DNA"/>
</dbReference>
<evidence type="ECO:0008006" key="4">
    <source>
        <dbReference type="Google" id="ProtNLM"/>
    </source>
</evidence>